<dbReference type="SUPFAM" id="SSF51445">
    <property type="entry name" value="(Trans)glycosidases"/>
    <property type="match status" value="1"/>
</dbReference>
<keyword evidence="1 5" id="KW-0378">Hydrolase</keyword>
<evidence type="ECO:0000313" key="5">
    <source>
        <dbReference type="EMBL" id="GLS83856.1"/>
    </source>
</evidence>
<dbReference type="GO" id="GO:0005975">
    <property type="term" value="P:carbohydrate metabolic process"/>
    <property type="evidence" value="ECO:0007669"/>
    <property type="project" value="InterPro"/>
</dbReference>
<name>A0AA37WZF1_9GAMM</name>
<keyword evidence="2" id="KW-0326">Glycosidase</keyword>
<reference evidence="5 7" key="1">
    <citation type="journal article" date="2014" name="Int. J. Syst. Evol. Microbiol.">
        <title>Complete genome sequence of Corynebacterium casei LMG S-19264T (=DSM 44701T), isolated from a smear-ripened cheese.</title>
        <authorList>
            <consortium name="US DOE Joint Genome Institute (JGI-PGF)"/>
            <person name="Walter F."/>
            <person name="Albersmeier A."/>
            <person name="Kalinowski J."/>
            <person name="Ruckert C."/>
        </authorList>
    </citation>
    <scope>NUCLEOTIDE SEQUENCE [LARGE SCALE GENOMIC DNA]</scope>
    <source>
        <strain evidence="5 7">NBRC 112785</strain>
    </source>
</reference>
<dbReference type="GO" id="GO:0009341">
    <property type="term" value="C:beta-galactosidase complex"/>
    <property type="evidence" value="ECO:0007669"/>
    <property type="project" value="InterPro"/>
</dbReference>
<evidence type="ECO:0000256" key="2">
    <source>
        <dbReference type="ARBA" id="ARBA00023295"/>
    </source>
</evidence>
<dbReference type="RefSeq" id="WP_095500265.1">
    <property type="nucleotide sequence ID" value="NZ_BSPO01000003.1"/>
</dbReference>
<evidence type="ECO:0000313" key="6">
    <source>
        <dbReference type="EMBL" id="GLS83983.1"/>
    </source>
</evidence>
<organism evidence="5 7">
    <name type="scientific">Paraferrimonas haliotis</name>
    <dbReference type="NCBI Taxonomy" id="2013866"/>
    <lineage>
        <taxon>Bacteria</taxon>
        <taxon>Pseudomonadati</taxon>
        <taxon>Pseudomonadota</taxon>
        <taxon>Gammaproteobacteria</taxon>
        <taxon>Alteromonadales</taxon>
        <taxon>Ferrimonadaceae</taxon>
        <taxon>Paraferrimonas</taxon>
    </lineage>
</organism>
<dbReference type="InterPro" id="IPR040669">
    <property type="entry name" value="Agarase_CBM"/>
</dbReference>
<dbReference type="EMBL" id="BSPO01000003">
    <property type="protein sequence ID" value="GLS83856.1"/>
    <property type="molecule type" value="Genomic_DNA"/>
</dbReference>
<evidence type="ECO:0000256" key="1">
    <source>
        <dbReference type="ARBA" id="ARBA00022801"/>
    </source>
</evidence>
<keyword evidence="7" id="KW-1185">Reference proteome</keyword>
<evidence type="ECO:0000259" key="4">
    <source>
        <dbReference type="Pfam" id="PF17992"/>
    </source>
</evidence>
<dbReference type="PROSITE" id="PS51257">
    <property type="entry name" value="PROKAR_LIPOPROTEIN"/>
    <property type="match status" value="1"/>
</dbReference>
<dbReference type="Gene3D" id="3.20.20.80">
    <property type="entry name" value="Glycosidases"/>
    <property type="match status" value="1"/>
</dbReference>
<dbReference type="Proteomes" id="UP001157439">
    <property type="component" value="Unassembled WGS sequence"/>
</dbReference>
<accession>A0AA37WZF1</accession>
<dbReference type="InterPro" id="IPR013529">
    <property type="entry name" value="Glyco_hydro_42_N"/>
</dbReference>
<protein>
    <submittedName>
        <fullName evidence="5">Hydrolase</fullName>
    </submittedName>
</protein>
<evidence type="ECO:0000313" key="7">
    <source>
        <dbReference type="Proteomes" id="UP001157439"/>
    </source>
</evidence>
<dbReference type="Pfam" id="PF02449">
    <property type="entry name" value="Glyco_hydro_42"/>
    <property type="match status" value="1"/>
</dbReference>
<dbReference type="AlphaFoldDB" id="A0AA37WZF1"/>
<dbReference type="Pfam" id="PF17992">
    <property type="entry name" value="Agarase_CBM"/>
    <property type="match status" value="1"/>
</dbReference>
<reference evidence="5" key="2">
    <citation type="submission" date="2023-01" db="EMBL/GenBank/DDBJ databases">
        <title>Draft genome sequence of Paraferrimonas haliotis strain NBRC 112785.</title>
        <authorList>
            <person name="Sun Q."/>
            <person name="Mori K."/>
        </authorList>
    </citation>
    <scope>NUCLEOTIDE SEQUENCE</scope>
    <source>
        <strain evidence="5">NBRC 112785</strain>
    </source>
</reference>
<feature type="domain" description="Agarase CBM-like" evidence="4">
    <location>
        <begin position="55"/>
        <end position="226"/>
    </location>
</feature>
<feature type="domain" description="Glycoside hydrolase family 42 N-terminal" evidence="3">
    <location>
        <begin position="545"/>
        <end position="654"/>
    </location>
</feature>
<dbReference type="InterPro" id="IPR017853">
    <property type="entry name" value="GH"/>
</dbReference>
<gene>
    <name evidence="5" type="ORF">GCM10007894_18330</name>
    <name evidence="6" type="ORF">GCM10007894_19600</name>
</gene>
<dbReference type="EMBL" id="BSPO01000003">
    <property type="protein sequence ID" value="GLS83983.1"/>
    <property type="molecule type" value="Genomic_DNA"/>
</dbReference>
<dbReference type="Gene3D" id="2.60.120.430">
    <property type="entry name" value="Galactose-binding lectin"/>
    <property type="match status" value="1"/>
</dbReference>
<comment type="caution">
    <text evidence="5">The sequence shown here is derived from an EMBL/GenBank/DDBJ whole genome shotgun (WGS) entry which is preliminary data.</text>
</comment>
<sequence length="775" mass="88010">MDNKLLKALMPMLFLLSACNTDSTTVTKNEQFENSLPIVLFDRSLAEQSYLVETINASSAYTEQGLTINFDSKQNSYSAVNFKPQKDWNWKDYSSFNLAFEIINPNVESVQLYLDMQDANGDVYTRSVNVAENSKHIYYAKMSGHDLAPLSDDHSTELNFVSGLRSNPDTWESDDIQFISMWGKKNLDISAISRITLSVQSNLTDKSIVIEKIWLRSNPEMNKDFLVGISDKYGQNANVEFAEKIHNDSELLAARDKELASLQDHYNDDRSRFGGWKSGPKQESSGYFRTAKVDGVWSLVDPDGYLYLATGLDIIRLSNSSTMTGYDFDQQQIPQKTATDATPEDSQGLNRVPNSAVASRTLVSKTRKDMFQWLPSYDEPLGKHYGYRRSAHSGPLNHGETYSFYSANLERKYGQDGADFMQTWRDVTLKRMMTWGFTSLGNWTDPSYYGNDKVPFFANGWIIGDFETVSSGNDFWGALPDVFDPKFAERADFTVARVAKEVNNSPWCVGVFIDNEKSFGRPESNESHYGIVINTLTRNASDSPTKAAFAELMKNKYTTIDKLNAAWDSNIASWQSFDSGVELPLSSEQQLQDYSQMLYSYGEKYFAVVNDAMQRHMPNHLYLGARFPDWGMPKEVVEASAKHVDVISFNSYKEGLPEKSWQFLKDIDMPAIIGEFHIGSSDSGMFHPGLIHASSQQDRANMYKAYMESVFDNPYFIGAHWFQYIDSPLTGRAYDGENYNVGFITVADQPYLPMVEAAKQVNQSMYQRRFKQQKK</sequence>
<evidence type="ECO:0000259" key="3">
    <source>
        <dbReference type="Pfam" id="PF02449"/>
    </source>
</evidence>
<dbReference type="GO" id="GO:0004565">
    <property type="term" value="F:beta-galactosidase activity"/>
    <property type="evidence" value="ECO:0007669"/>
    <property type="project" value="InterPro"/>
</dbReference>
<proteinExistence type="predicted"/>